<accession>A0A090EAC0</accession>
<keyword evidence="2" id="KW-1185">Reference proteome</keyword>
<gene>
    <name evidence="1" type="ORF">MPL3356_60618</name>
</gene>
<dbReference type="AlphaFoldDB" id="A0A090EAC0"/>
<dbReference type="EMBL" id="CCMZ01000056">
    <property type="protein sequence ID" value="CDX26919.1"/>
    <property type="molecule type" value="Genomic_DNA"/>
</dbReference>
<name>A0A090EAC0_MESPL</name>
<reference evidence="2" key="1">
    <citation type="submission" date="2014-08" db="EMBL/GenBank/DDBJ databases">
        <authorList>
            <person name="Moulin L."/>
        </authorList>
    </citation>
    <scope>NUCLEOTIDE SEQUENCE [LARGE SCALE GENOMIC DNA]</scope>
</reference>
<organism evidence="1 2">
    <name type="scientific">Mesorhizobium plurifarium</name>
    <dbReference type="NCBI Taxonomy" id="69974"/>
    <lineage>
        <taxon>Bacteria</taxon>
        <taxon>Pseudomonadati</taxon>
        <taxon>Pseudomonadota</taxon>
        <taxon>Alphaproteobacteria</taxon>
        <taxon>Hyphomicrobiales</taxon>
        <taxon>Phyllobacteriaceae</taxon>
        <taxon>Mesorhizobium</taxon>
    </lineage>
</organism>
<evidence type="ECO:0000313" key="1">
    <source>
        <dbReference type="EMBL" id="CDX26919.1"/>
    </source>
</evidence>
<protein>
    <submittedName>
        <fullName evidence="1">Uncharacterized protein</fullName>
    </submittedName>
</protein>
<sequence>MTSPFGRFTDAEVKEMLRGAGKPDILTEDNVASLGLERIQTQREKVIAAYKIDPDVDAIFTMLRGTVPKSSIRSYLCRAYPTGEWRVRNRRGSGRAA</sequence>
<evidence type="ECO:0000313" key="2">
    <source>
        <dbReference type="Proteomes" id="UP000045285"/>
    </source>
</evidence>
<proteinExistence type="predicted"/>
<dbReference type="Proteomes" id="UP000045285">
    <property type="component" value="Unassembled WGS sequence"/>
</dbReference>